<feature type="domain" description="Myb-like" evidence="6">
    <location>
        <begin position="44"/>
        <end position="108"/>
    </location>
</feature>
<dbReference type="Pfam" id="PF13837">
    <property type="entry name" value="Myb_DNA-bind_4"/>
    <property type="match status" value="1"/>
</dbReference>
<dbReference type="Proteomes" id="UP000594263">
    <property type="component" value="Unplaced"/>
</dbReference>
<evidence type="ECO:0000313" key="8">
    <source>
        <dbReference type="Proteomes" id="UP000594263"/>
    </source>
</evidence>
<evidence type="ECO:0000256" key="4">
    <source>
        <dbReference type="ARBA" id="ARBA00023163"/>
    </source>
</evidence>
<evidence type="ECO:0000313" key="7">
    <source>
        <dbReference type="EnsemblPlants" id="Kaladp0058s0314.1.v1.1"/>
    </source>
</evidence>
<evidence type="ECO:0000256" key="2">
    <source>
        <dbReference type="ARBA" id="ARBA00023015"/>
    </source>
</evidence>
<keyword evidence="8" id="KW-1185">Reference proteome</keyword>
<sequence>MYVSEKNRSTDAYKVGRVMMVEPISVSPRVMTGESSGEDHEVKAPKKRAETWSQDEIRSLIILRREVDGLFNTCKSNRHLWEQISAKMRRKGFDRSPTMCTDKWRNLLKEFKRVRVQDGGNGKMSWYKELEELLRNRSRHAAPPPASVVDSFMHLDDKVVQNAVGAYGPAEDSRPAVNLETQLDHDGDALAIAIAPTDPVIADGVPPWSWRETPGTGEQPLPYGGRVISVKWGDYTRRIGIDGSTEAIKEAIKSAFRLRTKRAFWLEDEHQIIRTLDRNMPLGNYTLYLDEGMTVKICLYGGADRIIIRTEEKTFYTDEHFREYLARRGLSGLSELNNGFRSIDTLDDLRPGGAYQGVSE</sequence>
<dbReference type="GO" id="GO:0006355">
    <property type="term" value="P:regulation of DNA-templated transcription"/>
    <property type="evidence" value="ECO:0007669"/>
    <property type="project" value="UniProtKB-ARBA"/>
</dbReference>
<dbReference type="GO" id="GO:0005634">
    <property type="term" value="C:nucleus"/>
    <property type="evidence" value="ECO:0007669"/>
    <property type="project" value="UniProtKB-SubCell"/>
</dbReference>
<reference evidence="7" key="1">
    <citation type="submission" date="2021-01" db="UniProtKB">
        <authorList>
            <consortium name="EnsemblPlants"/>
        </authorList>
    </citation>
    <scope>IDENTIFICATION</scope>
</reference>
<keyword evidence="3" id="KW-0238">DNA-binding</keyword>
<evidence type="ECO:0000256" key="5">
    <source>
        <dbReference type="ARBA" id="ARBA00023242"/>
    </source>
</evidence>
<organism evidence="7 8">
    <name type="scientific">Kalanchoe fedtschenkoi</name>
    <name type="common">Lavender scallops</name>
    <name type="synonym">South American air plant</name>
    <dbReference type="NCBI Taxonomy" id="63787"/>
    <lineage>
        <taxon>Eukaryota</taxon>
        <taxon>Viridiplantae</taxon>
        <taxon>Streptophyta</taxon>
        <taxon>Embryophyta</taxon>
        <taxon>Tracheophyta</taxon>
        <taxon>Spermatophyta</taxon>
        <taxon>Magnoliopsida</taxon>
        <taxon>eudicotyledons</taxon>
        <taxon>Gunneridae</taxon>
        <taxon>Pentapetalae</taxon>
        <taxon>Saxifragales</taxon>
        <taxon>Crassulaceae</taxon>
        <taxon>Kalanchoe</taxon>
    </lineage>
</organism>
<evidence type="ECO:0000256" key="3">
    <source>
        <dbReference type="ARBA" id="ARBA00023125"/>
    </source>
</evidence>
<dbReference type="AlphaFoldDB" id="A0A7N0U8H3"/>
<keyword evidence="4" id="KW-0804">Transcription</keyword>
<proteinExistence type="predicted"/>
<dbReference type="PROSITE" id="PS50090">
    <property type="entry name" value="MYB_LIKE"/>
    <property type="match status" value="1"/>
</dbReference>
<dbReference type="EnsemblPlants" id="Kaladp0058s0314.1.v1.1">
    <property type="protein sequence ID" value="Kaladp0058s0314.1.v1.1"/>
    <property type="gene ID" value="Kaladp0058s0314.v1.1"/>
</dbReference>
<dbReference type="Gramene" id="Kaladp0058s0314.1.v1.1">
    <property type="protein sequence ID" value="Kaladp0058s0314.1.v1.1"/>
    <property type="gene ID" value="Kaladp0058s0314.v1.1"/>
</dbReference>
<dbReference type="InterPro" id="IPR001005">
    <property type="entry name" value="SANT/Myb"/>
</dbReference>
<comment type="subcellular location">
    <subcellularLocation>
        <location evidence="1">Nucleus</location>
    </subcellularLocation>
</comment>
<dbReference type="InterPro" id="IPR009057">
    <property type="entry name" value="Homeodomain-like_sf"/>
</dbReference>
<evidence type="ECO:0000259" key="6">
    <source>
        <dbReference type="PROSITE" id="PS50090"/>
    </source>
</evidence>
<dbReference type="PANTHER" id="PTHR21654:SF84">
    <property type="entry name" value="SI:DKEY-66I24.7"/>
    <property type="match status" value="1"/>
</dbReference>
<accession>A0A7N0U8H3</accession>
<dbReference type="OMA" id="KICHYDE"/>
<keyword evidence="2" id="KW-0805">Transcription regulation</keyword>
<dbReference type="InterPro" id="IPR058943">
    <property type="entry name" value="GT-1/4_C"/>
</dbReference>
<name>A0A7N0U8H3_KALFE</name>
<dbReference type="GO" id="GO:0003677">
    <property type="term" value="F:DNA binding"/>
    <property type="evidence" value="ECO:0007669"/>
    <property type="project" value="UniProtKB-KW"/>
</dbReference>
<dbReference type="CDD" id="cd12203">
    <property type="entry name" value="GT1"/>
    <property type="match status" value="1"/>
</dbReference>
<evidence type="ECO:0000256" key="1">
    <source>
        <dbReference type="ARBA" id="ARBA00004123"/>
    </source>
</evidence>
<dbReference type="Pfam" id="PF26214">
    <property type="entry name" value="Ubiquitin_GT-1"/>
    <property type="match status" value="2"/>
</dbReference>
<keyword evidence="5" id="KW-0539">Nucleus</keyword>
<dbReference type="SUPFAM" id="SSF46689">
    <property type="entry name" value="Homeodomain-like"/>
    <property type="match status" value="1"/>
</dbReference>
<protein>
    <recommendedName>
        <fullName evidence="6">Myb-like domain-containing protein</fullName>
    </recommendedName>
</protein>
<dbReference type="PANTHER" id="PTHR21654">
    <property type="entry name" value="FI21293P1"/>
    <property type="match status" value="1"/>
</dbReference>
<dbReference type="InterPro" id="IPR044822">
    <property type="entry name" value="Myb_DNA-bind_4"/>
</dbReference>
<dbReference type="SMART" id="SM00717">
    <property type="entry name" value="SANT"/>
    <property type="match status" value="1"/>
</dbReference>
<dbReference type="Gene3D" id="1.10.10.60">
    <property type="entry name" value="Homeodomain-like"/>
    <property type="match status" value="1"/>
</dbReference>